<keyword evidence="3" id="KW-1185">Reference proteome</keyword>
<evidence type="ECO:0000313" key="3">
    <source>
        <dbReference type="Proteomes" id="UP001597018"/>
    </source>
</evidence>
<evidence type="ECO:0000259" key="1">
    <source>
        <dbReference type="Pfam" id="PF04149"/>
    </source>
</evidence>
<organism evidence="2 3">
    <name type="scientific">Saccharopolyspora rosea</name>
    <dbReference type="NCBI Taxonomy" id="524884"/>
    <lineage>
        <taxon>Bacteria</taxon>
        <taxon>Bacillati</taxon>
        <taxon>Actinomycetota</taxon>
        <taxon>Actinomycetes</taxon>
        <taxon>Pseudonocardiales</taxon>
        <taxon>Pseudonocardiaceae</taxon>
        <taxon>Saccharopolyspora</taxon>
    </lineage>
</organism>
<name>A0ABW3G0N8_9PSEU</name>
<dbReference type="RefSeq" id="WP_263249413.1">
    <property type="nucleotide sequence ID" value="NZ_BAABLT010000047.1"/>
</dbReference>
<evidence type="ECO:0000313" key="2">
    <source>
        <dbReference type="EMBL" id="MFD0924076.1"/>
    </source>
</evidence>
<gene>
    <name evidence="2" type="ORF">ACFQ16_30400</name>
</gene>
<sequence length="62" mass="6827">MTERTWRKSSRSGSVHNCVEVAMSPAATAVRDSKDPDGGMLHVSSAMWRSFLDAVRSGRFRG</sequence>
<dbReference type="InterPro" id="IPR007278">
    <property type="entry name" value="DUF397"/>
</dbReference>
<reference evidence="3" key="1">
    <citation type="journal article" date="2019" name="Int. J. Syst. Evol. Microbiol.">
        <title>The Global Catalogue of Microorganisms (GCM) 10K type strain sequencing project: providing services to taxonomists for standard genome sequencing and annotation.</title>
        <authorList>
            <consortium name="The Broad Institute Genomics Platform"/>
            <consortium name="The Broad Institute Genome Sequencing Center for Infectious Disease"/>
            <person name="Wu L."/>
            <person name="Ma J."/>
        </authorList>
    </citation>
    <scope>NUCLEOTIDE SEQUENCE [LARGE SCALE GENOMIC DNA]</scope>
    <source>
        <strain evidence="3">CCUG 56401</strain>
    </source>
</reference>
<dbReference type="Proteomes" id="UP001597018">
    <property type="component" value="Unassembled WGS sequence"/>
</dbReference>
<dbReference type="EMBL" id="JBHTIW010000058">
    <property type="protein sequence ID" value="MFD0924076.1"/>
    <property type="molecule type" value="Genomic_DNA"/>
</dbReference>
<accession>A0ABW3G0N8</accession>
<protein>
    <submittedName>
        <fullName evidence="2">DUF397 domain-containing protein</fullName>
    </submittedName>
</protein>
<dbReference type="Pfam" id="PF04149">
    <property type="entry name" value="DUF397"/>
    <property type="match status" value="1"/>
</dbReference>
<proteinExistence type="predicted"/>
<comment type="caution">
    <text evidence="2">The sequence shown here is derived from an EMBL/GenBank/DDBJ whole genome shotgun (WGS) entry which is preliminary data.</text>
</comment>
<feature type="domain" description="DUF397" evidence="1">
    <location>
        <begin position="5"/>
        <end position="56"/>
    </location>
</feature>